<dbReference type="RefSeq" id="XP_053586669.1">
    <property type="nucleotide sequence ID" value="XM_053727092.1"/>
</dbReference>
<dbReference type="GO" id="GO:0005524">
    <property type="term" value="F:ATP binding"/>
    <property type="evidence" value="ECO:0007669"/>
    <property type="project" value="UniProtKB-UniRule"/>
</dbReference>
<evidence type="ECO:0000313" key="8">
    <source>
        <dbReference type="Proteomes" id="UP000483820"/>
    </source>
</evidence>
<dbReference type="SUPFAM" id="SSF56112">
    <property type="entry name" value="Protein kinase-like (PK-like)"/>
    <property type="match status" value="1"/>
</dbReference>
<dbReference type="InterPro" id="IPR011009">
    <property type="entry name" value="Kinase-like_dom_sf"/>
</dbReference>
<accession>A0A6A5H2C3</accession>
<dbReference type="GO" id="GO:0004674">
    <property type="term" value="F:protein serine/threonine kinase activity"/>
    <property type="evidence" value="ECO:0007669"/>
    <property type="project" value="UniProtKB-KW"/>
</dbReference>
<dbReference type="InterPro" id="IPR008271">
    <property type="entry name" value="Ser/Thr_kinase_AS"/>
</dbReference>
<organism evidence="7 8">
    <name type="scientific">Caenorhabditis remanei</name>
    <name type="common">Caenorhabditis vulgaris</name>
    <dbReference type="NCBI Taxonomy" id="31234"/>
    <lineage>
        <taxon>Eukaryota</taxon>
        <taxon>Metazoa</taxon>
        <taxon>Ecdysozoa</taxon>
        <taxon>Nematoda</taxon>
        <taxon>Chromadorea</taxon>
        <taxon>Rhabditida</taxon>
        <taxon>Rhabditina</taxon>
        <taxon>Rhabditomorpha</taxon>
        <taxon>Rhabditoidea</taxon>
        <taxon>Rhabditidae</taxon>
        <taxon>Peloderinae</taxon>
        <taxon>Caenorhabditis</taxon>
    </lineage>
</organism>
<evidence type="ECO:0000256" key="4">
    <source>
        <dbReference type="PROSITE-ProRule" id="PRU10141"/>
    </source>
</evidence>
<evidence type="ECO:0000256" key="5">
    <source>
        <dbReference type="RuleBase" id="RU000304"/>
    </source>
</evidence>
<evidence type="ECO:0000256" key="2">
    <source>
        <dbReference type="ARBA" id="ARBA00022741"/>
    </source>
</evidence>
<keyword evidence="5" id="KW-0418">Kinase</keyword>
<comment type="caution">
    <text evidence="7">The sequence shown here is derived from an EMBL/GenBank/DDBJ whole genome shotgun (WGS) entry which is preliminary data.</text>
</comment>
<dbReference type="KEGG" id="crq:GCK72_008871"/>
<dbReference type="CTD" id="78774780"/>
<dbReference type="PROSITE" id="PS50011">
    <property type="entry name" value="PROTEIN_KINASE_DOM"/>
    <property type="match status" value="1"/>
</dbReference>
<dbReference type="Proteomes" id="UP000483820">
    <property type="component" value="Chromosome III"/>
</dbReference>
<comment type="similarity">
    <text evidence="5">Belongs to the protein kinase superfamily.</text>
</comment>
<dbReference type="InterPro" id="IPR050235">
    <property type="entry name" value="CK1_Ser-Thr_kinase"/>
</dbReference>
<dbReference type="Pfam" id="PF00069">
    <property type="entry name" value="Pkinase"/>
    <property type="match status" value="1"/>
</dbReference>
<proteinExistence type="inferred from homology"/>
<gene>
    <name evidence="7" type="ORF">GCK72_008871</name>
</gene>
<evidence type="ECO:0000256" key="1">
    <source>
        <dbReference type="ARBA" id="ARBA00012513"/>
    </source>
</evidence>
<dbReference type="AlphaFoldDB" id="A0A6A5H2C3"/>
<dbReference type="PROSITE" id="PS00107">
    <property type="entry name" value="PROTEIN_KINASE_ATP"/>
    <property type="match status" value="1"/>
</dbReference>
<name>A0A6A5H2C3_CAERE</name>
<dbReference type="SMART" id="SM00220">
    <property type="entry name" value="S_TKc"/>
    <property type="match status" value="1"/>
</dbReference>
<sequence length="380" mass="44138">MDTQEINTNPQFPNLEILPKMSTKKEIAEKRIKQLHLTPGTIFMNRWSIEGMIGSGGYGQIFLAMDTKKNEVRAVKIEPKMRMEMITRRMIMEMDVMLKMQGKQHVPLVYSSGYNNEFNFIVMQLLSENIGDIRKRSPAGRLSKETVGRIVYQTVNALKDIHEMGYVHRDVKPANICFGCHQQVWSWENGRKMMSVASIRFGQASEFLRLPLLSYSTTPISQNRHILYLLDFGLLRRFKTDAGIRKPSRPNAGFKGTERYVSVRVHEKLEQTPWDDLFSVMYSAYELVVGEVPWRHLEDVEEIYAVKKLMNELNNNGEMFKDSASVLIDFHKMLVELDPSVDPPYEKLMNCAKVMYQPKELNDLYDWDEGFKLTLSDEKD</sequence>
<evidence type="ECO:0000259" key="6">
    <source>
        <dbReference type="PROSITE" id="PS50011"/>
    </source>
</evidence>
<keyword evidence="5" id="KW-0808">Transferase</keyword>
<keyword evidence="3 4" id="KW-0067">ATP-binding</keyword>
<dbReference type="PROSITE" id="PS00108">
    <property type="entry name" value="PROTEIN_KINASE_ST"/>
    <property type="match status" value="1"/>
</dbReference>
<dbReference type="Gene3D" id="1.10.510.10">
    <property type="entry name" value="Transferase(Phosphotransferase) domain 1"/>
    <property type="match status" value="2"/>
</dbReference>
<reference evidence="7 8" key="1">
    <citation type="submission" date="2019-12" db="EMBL/GenBank/DDBJ databases">
        <title>Chromosome-level assembly of the Caenorhabditis remanei genome.</title>
        <authorList>
            <person name="Teterina A.A."/>
            <person name="Willis J.H."/>
            <person name="Phillips P.C."/>
        </authorList>
    </citation>
    <scope>NUCLEOTIDE SEQUENCE [LARGE SCALE GENOMIC DNA]</scope>
    <source>
        <strain evidence="7 8">PX506</strain>
        <tissue evidence="7">Whole organism</tissue>
    </source>
</reference>
<dbReference type="EC" id="2.7.11.1" evidence="1"/>
<keyword evidence="5" id="KW-0723">Serine/threonine-protein kinase</keyword>
<evidence type="ECO:0000256" key="3">
    <source>
        <dbReference type="ARBA" id="ARBA00022840"/>
    </source>
</evidence>
<dbReference type="InterPro" id="IPR017441">
    <property type="entry name" value="Protein_kinase_ATP_BS"/>
</dbReference>
<dbReference type="EMBL" id="WUAV01000003">
    <property type="protein sequence ID" value="KAF1760622.1"/>
    <property type="molecule type" value="Genomic_DNA"/>
</dbReference>
<dbReference type="GeneID" id="78774780"/>
<feature type="domain" description="Protein kinase" evidence="6">
    <location>
        <begin position="47"/>
        <end position="355"/>
    </location>
</feature>
<dbReference type="PANTHER" id="PTHR11909">
    <property type="entry name" value="CASEIN KINASE-RELATED"/>
    <property type="match status" value="1"/>
</dbReference>
<feature type="binding site" evidence="4">
    <location>
        <position position="76"/>
    </location>
    <ligand>
        <name>ATP</name>
        <dbReference type="ChEBI" id="CHEBI:30616"/>
    </ligand>
</feature>
<keyword evidence="2 4" id="KW-0547">Nucleotide-binding</keyword>
<evidence type="ECO:0000313" key="7">
    <source>
        <dbReference type="EMBL" id="KAF1760622.1"/>
    </source>
</evidence>
<protein>
    <recommendedName>
        <fullName evidence="1">non-specific serine/threonine protein kinase</fullName>
        <ecNumber evidence="1">2.7.11.1</ecNumber>
    </recommendedName>
</protein>
<dbReference type="InterPro" id="IPR000719">
    <property type="entry name" value="Prot_kinase_dom"/>
</dbReference>